<reference evidence="1" key="1">
    <citation type="submission" date="2020-10" db="EMBL/GenBank/DDBJ databases">
        <authorList>
            <person name="Gilroy R."/>
        </authorList>
    </citation>
    <scope>NUCLEOTIDE SEQUENCE</scope>
    <source>
        <strain evidence="1">35461</strain>
    </source>
</reference>
<proteinExistence type="predicted"/>
<accession>A0A9D1T2U6</accession>
<dbReference type="SUPFAM" id="SSF55469">
    <property type="entry name" value="FMN-dependent nitroreductase-like"/>
    <property type="match status" value="1"/>
</dbReference>
<dbReference type="Proteomes" id="UP000886845">
    <property type="component" value="Unassembled WGS sequence"/>
</dbReference>
<dbReference type="Gene3D" id="3.40.109.10">
    <property type="entry name" value="NADH Oxidase"/>
    <property type="match status" value="1"/>
</dbReference>
<comment type="caution">
    <text evidence="1">The sequence shown here is derived from an EMBL/GenBank/DDBJ whole genome shotgun (WGS) entry which is preliminary data.</text>
</comment>
<dbReference type="EMBL" id="DVOR01000027">
    <property type="protein sequence ID" value="HIV08638.1"/>
    <property type="molecule type" value="Genomic_DNA"/>
</dbReference>
<dbReference type="AlphaFoldDB" id="A0A9D1T2U6"/>
<dbReference type="GO" id="GO:0016491">
    <property type="term" value="F:oxidoreductase activity"/>
    <property type="evidence" value="ECO:0007669"/>
    <property type="project" value="InterPro"/>
</dbReference>
<evidence type="ECO:0008006" key="3">
    <source>
        <dbReference type="Google" id="ProtNLM"/>
    </source>
</evidence>
<organism evidence="1 2">
    <name type="scientific">Candidatus Spyradenecus faecavium</name>
    <dbReference type="NCBI Taxonomy" id="2840947"/>
    <lineage>
        <taxon>Bacteria</taxon>
        <taxon>Pseudomonadati</taxon>
        <taxon>Lentisphaerota</taxon>
        <taxon>Lentisphaeria</taxon>
        <taxon>Lentisphaerales</taxon>
        <taxon>Lentisphaeraceae</taxon>
        <taxon>Lentisphaeraceae incertae sedis</taxon>
        <taxon>Candidatus Spyradenecus</taxon>
    </lineage>
</organism>
<evidence type="ECO:0000313" key="2">
    <source>
        <dbReference type="Proteomes" id="UP000886845"/>
    </source>
</evidence>
<reference evidence="1" key="2">
    <citation type="journal article" date="2021" name="PeerJ">
        <title>Extensive microbial diversity within the chicken gut microbiome revealed by metagenomics and culture.</title>
        <authorList>
            <person name="Gilroy R."/>
            <person name="Ravi A."/>
            <person name="Getino M."/>
            <person name="Pursley I."/>
            <person name="Horton D.L."/>
            <person name="Alikhan N.F."/>
            <person name="Baker D."/>
            <person name="Gharbi K."/>
            <person name="Hall N."/>
            <person name="Watson M."/>
            <person name="Adriaenssens E.M."/>
            <person name="Foster-Nyarko E."/>
            <person name="Jarju S."/>
            <person name="Secka A."/>
            <person name="Antonio M."/>
            <person name="Oren A."/>
            <person name="Chaudhuri R.R."/>
            <person name="La Ragione R."/>
            <person name="Hildebrand F."/>
            <person name="Pallen M.J."/>
        </authorList>
    </citation>
    <scope>NUCLEOTIDE SEQUENCE</scope>
    <source>
        <strain evidence="1">35461</strain>
    </source>
</reference>
<name>A0A9D1T2U6_9BACT</name>
<protein>
    <recommendedName>
        <fullName evidence="3">Nitroreductase</fullName>
    </recommendedName>
</protein>
<dbReference type="InterPro" id="IPR000415">
    <property type="entry name" value="Nitroreductase-like"/>
</dbReference>
<evidence type="ECO:0000313" key="1">
    <source>
        <dbReference type="EMBL" id="HIV08638.1"/>
    </source>
</evidence>
<gene>
    <name evidence="1" type="ORF">IAC79_00795</name>
</gene>
<sequence>MDLRSLRDHWFTKPLFLALQWIAWRPCIRALRYTSYDRFRMKRAAWFRGARTKENATARIVMQYHVLEKGLTMPARRSNFGHKAILALAADCEAYVRDFGETLQVLHAVGTLRAYDALHDAAARAEDPAFWEPFTAALGRLPTVPPAVEPHTTREAFYAANKADFATFARSRHTLRHYAGPLSIERIRAAAELAFETAPSACNRQHVRLRCIGDHDLRDKILALQGGARGFGHLADKLLVITADLDDTVMAEEHNDVYVEGGIFLMNLCYALHYHRIAHCVLNWFCNRDGDQTLRALVPSIRETEVVVAFISCGEAPEEFDVAASPRRPFDEVYAEV</sequence>